<evidence type="ECO:0000256" key="1">
    <source>
        <dbReference type="SAM" id="SignalP"/>
    </source>
</evidence>
<keyword evidence="1" id="KW-0732">Signal</keyword>
<reference evidence="2 3" key="1">
    <citation type="submission" date="2019-08" db="EMBL/GenBank/DDBJ databases">
        <title>Genomes of Antarctic Bizionia species.</title>
        <authorList>
            <person name="Bowman J.P."/>
        </authorList>
    </citation>
    <scope>NUCLEOTIDE SEQUENCE [LARGE SCALE GENOMIC DNA]</scope>
    <source>
        <strain evidence="2 3">APA-1</strain>
    </source>
</reference>
<feature type="chain" id="PRO_5022925153" evidence="1">
    <location>
        <begin position="21"/>
        <end position="147"/>
    </location>
</feature>
<dbReference type="Proteomes" id="UP000324358">
    <property type="component" value="Unassembled WGS sequence"/>
</dbReference>
<organism evidence="2 3">
    <name type="scientific">Bizionia algoritergicola</name>
    <dbReference type="NCBI Taxonomy" id="291187"/>
    <lineage>
        <taxon>Bacteria</taxon>
        <taxon>Pseudomonadati</taxon>
        <taxon>Bacteroidota</taxon>
        <taxon>Flavobacteriia</taxon>
        <taxon>Flavobacteriales</taxon>
        <taxon>Flavobacteriaceae</taxon>
        <taxon>Bizionia</taxon>
    </lineage>
</organism>
<protein>
    <submittedName>
        <fullName evidence="2">Uncharacterized protein</fullName>
    </submittedName>
</protein>
<comment type="caution">
    <text evidence="2">The sequence shown here is derived from an EMBL/GenBank/DDBJ whole genome shotgun (WGS) entry which is preliminary data.</text>
</comment>
<keyword evidence="3" id="KW-1185">Reference proteome</keyword>
<evidence type="ECO:0000313" key="3">
    <source>
        <dbReference type="Proteomes" id="UP000324358"/>
    </source>
</evidence>
<sequence>MKNSILIIALVAFSILQVNATDNKIVLNLETTIETATAKKIVQVYDWNVTTTKNSYSGTSPNLEHANKMIGLVSSGEVVLNKKIESYYMFQNQANNNNNRLYFWEVTSTKGYARGFSSTEVDAHNMMKLVASGDIITSTVIISGVIE</sequence>
<dbReference type="AlphaFoldDB" id="A0A5D0R477"/>
<name>A0A5D0R477_9FLAO</name>
<dbReference type="RefSeq" id="WP_066248894.1">
    <property type="nucleotide sequence ID" value="NZ_VSKL01000001.1"/>
</dbReference>
<accession>A0A5D0R477</accession>
<evidence type="ECO:0000313" key="2">
    <source>
        <dbReference type="EMBL" id="TYB75438.1"/>
    </source>
</evidence>
<dbReference type="OrthoDB" id="1373944at2"/>
<dbReference type="EMBL" id="VSKL01000001">
    <property type="protein sequence ID" value="TYB75438.1"/>
    <property type="molecule type" value="Genomic_DNA"/>
</dbReference>
<proteinExistence type="predicted"/>
<feature type="signal peptide" evidence="1">
    <location>
        <begin position="1"/>
        <end position="20"/>
    </location>
</feature>
<gene>
    <name evidence="2" type="ORF">ES675_04755</name>
</gene>